<dbReference type="Proteomes" id="UP001500298">
    <property type="component" value="Unassembled WGS sequence"/>
</dbReference>
<accession>A0ABP9DNI7</accession>
<evidence type="ECO:0000313" key="4">
    <source>
        <dbReference type="Proteomes" id="UP001500298"/>
    </source>
</evidence>
<evidence type="ECO:0000256" key="2">
    <source>
        <dbReference type="SAM" id="SignalP"/>
    </source>
</evidence>
<keyword evidence="4" id="KW-1185">Reference proteome</keyword>
<sequence length="304" mass="32860">MRKLLIPIILFLGASTAVSAQEYDDMYFFKSDRKAVAKNFKPAPQPEALNNPSYEAPAGNKYANPEYTPGTAEGDYVYYEDQTTTTVAPENGTSTQSANAMNGTSRWLPSVSMNMGFGGGAFGPSSYYGLGLNWMPFSLGNVGIGFGMNFMYGNGFYPGGGFYDPFFSPYAFGNPFFGGWGYPYGVAYPIYGLPGSVPPAIAEGRTRTYSRPGTNFATTRPSPAESSATIRVPNRINQRSANQRVNVLGTGGSDSYRRATNSGWNTSGNNYGTPSRSSYRTSSPSRSVSSPSPSRSTIRTSRRR</sequence>
<keyword evidence="2" id="KW-0732">Signal</keyword>
<feature type="chain" id="PRO_5046302280" evidence="2">
    <location>
        <begin position="21"/>
        <end position="304"/>
    </location>
</feature>
<reference evidence="4" key="1">
    <citation type="journal article" date="2019" name="Int. J. Syst. Evol. Microbiol.">
        <title>The Global Catalogue of Microorganisms (GCM) 10K type strain sequencing project: providing services to taxonomists for standard genome sequencing and annotation.</title>
        <authorList>
            <consortium name="The Broad Institute Genomics Platform"/>
            <consortium name="The Broad Institute Genome Sequencing Center for Infectious Disease"/>
            <person name="Wu L."/>
            <person name="Ma J."/>
        </authorList>
    </citation>
    <scope>NUCLEOTIDE SEQUENCE [LARGE SCALE GENOMIC DNA]</scope>
    <source>
        <strain evidence="4">JCM 18326</strain>
    </source>
</reference>
<evidence type="ECO:0000256" key="1">
    <source>
        <dbReference type="SAM" id="MobiDB-lite"/>
    </source>
</evidence>
<evidence type="ECO:0000313" key="3">
    <source>
        <dbReference type="EMBL" id="GAA4849202.1"/>
    </source>
</evidence>
<dbReference type="RefSeq" id="WP_345374619.1">
    <property type="nucleotide sequence ID" value="NZ_BAABJX010000062.1"/>
</dbReference>
<feature type="region of interest" description="Disordered" evidence="1">
    <location>
        <begin position="205"/>
        <end position="304"/>
    </location>
</feature>
<gene>
    <name evidence="3" type="ORF">GCM10023331_37340</name>
</gene>
<name>A0ABP9DNI7_9BACT</name>
<feature type="compositionally biased region" description="Low complexity" evidence="1">
    <location>
        <begin position="273"/>
        <end position="304"/>
    </location>
</feature>
<proteinExistence type="predicted"/>
<feature type="compositionally biased region" description="Polar residues" evidence="1">
    <location>
        <begin position="258"/>
        <end position="272"/>
    </location>
</feature>
<comment type="caution">
    <text evidence="3">The sequence shown here is derived from an EMBL/GenBank/DDBJ whole genome shotgun (WGS) entry which is preliminary data.</text>
</comment>
<organism evidence="3 4">
    <name type="scientific">Algivirga pacifica</name>
    <dbReference type="NCBI Taxonomy" id="1162670"/>
    <lineage>
        <taxon>Bacteria</taxon>
        <taxon>Pseudomonadati</taxon>
        <taxon>Bacteroidota</taxon>
        <taxon>Cytophagia</taxon>
        <taxon>Cytophagales</taxon>
        <taxon>Flammeovirgaceae</taxon>
        <taxon>Algivirga</taxon>
    </lineage>
</organism>
<feature type="signal peptide" evidence="2">
    <location>
        <begin position="1"/>
        <end position="20"/>
    </location>
</feature>
<dbReference type="EMBL" id="BAABJX010000062">
    <property type="protein sequence ID" value="GAA4849202.1"/>
    <property type="molecule type" value="Genomic_DNA"/>
</dbReference>
<feature type="compositionally biased region" description="Polar residues" evidence="1">
    <location>
        <begin position="207"/>
        <end position="245"/>
    </location>
</feature>
<protein>
    <submittedName>
        <fullName evidence="3">Uncharacterized protein</fullName>
    </submittedName>
</protein>